<dbReference type="CDD" id="cd16464">
    <property type="entry name" value="RING-H2_Pirh2-like"/>
    <property type="match status" value="1"/>
</dbReference>
<evidence type="ECO:0000256" key="4">
    <source>
        <dbReference type="PROSITE-ProRule" id="PRU00601"/>
    </source>
</evidence>
<dbReference type="PANTHER" id="PTHR21319">
    <property type="entry name" value="RING FINGER AND CHY ZINC FINGER DOMAIN-CONTAINING PROTEIN 1"/>
    <property type="match status" value="1"/>
</dbReference>
<dbReference type="GO" id="GO:0061630">
    <property type="term" value="F:ubiquitin protein ligase activity"/>
    <property type="evidence" value="ECO:0007669"/>
    <property type="project" value="TreeGrafter"/>
</dbReference>
<dbReference type="InterPro" id="IPR008913">
    <property type="entry name" value="Znf_CHY"/>
</dbReference>
<keyword evidence="8" id="KW-1185">Reference proteome</keyword>
<dbReference type="InterPro" id="IPR037274">
    <property type="entry name" value="Znf_CHY_sf"/>
</dbReference>
<evidence type="ECO:0000259" key="6">
    <source>
        <dbReference type="PROSITE" id="PS51270"/>
    </source>
</evidence>
<proteinExistence type="predicted"/>
<dbReference type="InterPro" id="IPR017921">
    <property type="entry name" value="Znf_CTCHY"/>
</dbReference>
<dbReference type="SUPFAM" id="SSF161219">
    <property type="entry name" value="CHY zinc finger-like"/>
    <property type="match status" value="1"/>
</dbReference>
<evidence type="ECO:0000259" key="5">
    <source>
        <dbReference type="PROSITE" id="PS51266"/>
    </source>
</evidence>
<keyword evidence="2 4" id="KW-0863">Zinc-finger</keyword>
<name>A0A3S3MJM9_9MAGN</name>
<keyword evidence="3" id="KW-0862">Zinc</keyword>
<dbReference type="GO" id="GO:0006511">
    <property type="term" value="P:ubiquitin-dependent protein catabolic process"/>
    <property type="evidence" value="ECO:0007669"/>
    <property type="project" value="TreeGrafter"/>
</dbReference>
<dbReference type="Proteomes" id="UP000283530">
    <property type="component" value="Unassembled WGS sequence"/>
</dbReference>
<dbReference type="PROSITE" id="PS51266">
    <property type="entry name" value="ZF_CHY"/>
    <property type="match status" value="1"/>
</dbReference>
<evidence type="ECO:0000313" key="8">
    <source>
        <dbReference type="Proteomes" id="UP000283530"/>
    </source>
</evidence>
<organism evidence="7 8">
    <name type="scientific">Cinnamomum micranthum f. kanehirae</name>
    <dbReference type="NCBI Taxonomy" id="337451"/>
    <lineage>
        <taxon>Eukaryota</taxon>
        <taxon>Viridiplantae</taxon>
        <taxon>Streptophyta</taxon>
        <taxon>Embryophyta</taxon>
        <taxon>Tracheophyta</taxon>
        <taxon>Spermatophyta</taxon>
        <taxon>Magnoliopsida</taxon>
        <taxon>Magnoliidae</taxon>
        <taxon>Laurales</taxon>
        <taxon>Lauraceae</taxon>
        <taxon>Cinnamomum</taxon>
    </lineage>
</organism>
<dbReference type="Gene3D" id="1.20.120.520">
    <property type="entry name" value="nmb1532 protein domain like"/>
    <property type="match status" value="3"/>
</dbReference>
<dbReference type="GO" id="GO:0008270">
    <property type="term" value="F:zinc ion binding"/>
    <property type="evidence" value="ECO:0007669"/>
    <property type="project" value="UniProtKB-KW"/>
</dbReference>
<evidence type="ECO:0000256" key="2">
    <source>
        <dbReference type="ARBA" id="ARBA00022771"/>
    </source>
</evidence>
<dbReference type="FunFam" id="1.20.120.520:FF:000009">
    <property type="entry name" value="Zinc finger protein BRUTUS"/>
    <property type="match status" value="1"/>
</dbReference>
<dbReference type="InterPro" id="IPR037275">
    <property type="entry name" value="Znf_CTCHY_sf"/>
</dbReference>
<dbReference type="PANTHER" id="PTHR21319:SF39">
    <property type="entry name" value="ZINC FINGER PROTEIN"/>
    <property type="match status" value="1"/>
</dbReference>
<evidence type="ECO:0000256" key="1">
    <source>
        <dbReference type="ARBA" id="ARBA00022723"/>
    </source>
</evidence>
<dbReference type="EMBL" id="QPKB01000002">
    <property type="protein sequence ID" value="RWR77639.1"/>
    <property type="molecule type" value="Genomic_DNA"/>
</dbReference>
<feature type="domain" description="CHY-type" evidence="5">
    <location>
        <begin position="1054"/>
        <end position="1123"/>
    </location>
</feature>
<keyword evidence="1" id="KW-0479">Metal-binding</keyword>
<dbReference type="Gene3D" id="3.30.40.10">
    <property type="entry name" value="Zinc/RING finger domain, C3HC4 (zinc finger)"/>
    <property type="match status" value="1"/>
</dbReference>
<dbReference type="GO" id="GO:0005634">
    <property type="term" value="C:nucleus"/>
    <property type="evidence" value="ECO:0007669"/>
    <property type="project" value="TreeGrafter"/>
</dbReference>
<gene>
    <name evidence="7" type="ORF">CKAN_00613500</name>
</gene>
<sequence length="1354" mass="153679">MGGGSPSHALEKEVASAIAGTSVVDSPILLFICFHKALRAELANLHRLANNLLPSSSSSLTTTERPSRSSVLDLCQRYRFLHKIYKYHCAGEDEVIFRALDMHVRNVACTYSLEHSSISDLFNSLLYWLDVLLNDDGPSSKPCQELAHLTGTIQTSICRHMLKEEEQVFPLLMQRLSFKDQASLVWQFMCSVPVILLEDFLPWMMSYLSVSEHADAIYCIKEIIPKERLLQEVVISWLGKKSLSFSEDTSRKDEKVVLGLDEPSNLEELPKIYSSREFLSHEKSRQRESDHLHNTASNCPIDSLRLWHGIIMKELKEILAEIHDMRNFQNILSLSSASSRIMFIADVLIFYSDALEKVIFPVLNKHVDGELCFSHQQFPEESQIEGLLCVLQSFNAVNKRPFSKLVEKLCWQLESFITGINKHLAFQESEVFPLICKNCDNEMQQRLLYESILMMPLGLLKSVITWLSANLTDDESKAVLCSIKLAGPTVDTAFAALLHDWFSIGYSGKTSLEIFHKELQEMFKGRSSFIPEQIDEGTGFYLNMKMRSFKRPHPSEAKASSADKAKDMKSITSALPGTCSITTDSSHAMSQNTVECSTSYSSEINLQIFFSKALKKISSFSQLLADELDAGTNVREPKPIDHIFHFHKALEKDLEYLVTVSASMVEELDVLKEFRQRFLIVQVLYQAHSTAEDEIAFPALEAKGTLQNISGSYTIDHKLEEDHFKNVANVLDEISELHSFLSTAMISTVGVAALDQRMLMYQDMCMKLHGMCKSMQTTLGHHVHREESELWPLFLEHFSEDEQEKIIGSIIGRTRAEILQTMIPWLTASLSPSEQNTMMSSWRKATKNTMFDEWLSEWWEGMKRNDISMVIEEQSIPPSGVTDPLEVVAAYLSKDGSSVPKRVSLHDTRYGLLQWNSTGITTILSGDANGDDQKLSGNREKQQFSERMKLHSGTDIHKTVDVNDTAEKPMQIAPISQNFTPLQAQLLTMSQEDLEASIRKVSHDPTLEPDQKSYLIQKLLMSRWMISQQVLHSEETIFSDGAEVPGLSVSYRDPLKLTFGCKHYKRNCKLLFSCCNKLFTCKYCHDDASDHSMDRKLTTKMMCMKCLQIQPIGRKCSNIYCNDLSMARYFCSICKLFDDEREIYHCPFCNLCRVGKGLGIDYFHCMNCNACLSKSLAVHICLEKCFESNCPICHDDIFTSSSPVKALPCGHLMHSTCFQVFANAVGRTILVLITPARSVASHWETCRCTLGCWMHCWLKRNFHLSTAGRVRQYCATTARREGRLPSTGFTTSALIVVLTTPGFSECELVISAPGYSYCNHINNKIDQTAMELYYSIFDTNTLCFSWRIFFRLQK</sequence>
<comment type="caution">
    <text evidence="7">The sequence shown here is derived from an EMBL/GenBank/DDBJ whole genome shotgun (WGS) entry which is preliminary data.</text>
</comment>
<feature type="domain" description="CTCHY-type" evidence="6">
    <location>
        <begin position="1126"/>
        <end position="1189"/>
    </location>
</feature>
<reference evidence="7 8" key="1">
    <citation type="journal article" date="2019" name="Nat. Plants">
        <title>Stout camphor tree genome fills gaps in understanding of flowering plant genome evolution.</title>
        <authorList>
            <person name="Chaw S.M."/>
            <person name="Liu Y.C."/>
            <person name="Wu Y.W."/>
            <person name="Wang H.Y."/>
            <person name="Lin C.I."/>
            <person name="Wu C.S."/>
            <person name="Ke H.M."/>
            <person name="Chang L.Y."/>
            <person name="Hsu C.Y."/>
            <person name="Yang H.T."/>
            <person name="Sudianto E."/>
            <person name="Hsu M.H."/>
            <person name="Wu K.P."/>
            <person name="Wang L.N."/>
            <person name="Leebens-Mack J.H."/>
            <person name="Tsai I.J."/>
        </authorList>
    </citation>
    <scope>NUCLEOTIDE SEQUENCE [LARGE SCALE GENOMIC DNA]</scope>
    <source>
        <strain evidence="8">cv. Chaw 1501</strain>
        <tissue evidence="7">Young leaves</tissue>
    </source>
</reference>
<dbReference type="GO" id="GO:0016567">
    <property type="term" value="P:protein ubiquitination"/>
    <property type="evidence" value="ECO:0007669"/>
    <property type="project" value="TreeGrafter"/>
</dbReference>
<accession>A0A3S3MJM9</accession>
<evidence type="ECO:0000256" key="3">
    <source>
        <dbReference type="ARBA" id="ARBA00022833"/>
    </source>
</evidence>
<dbReference type="STRING" id="337451.A0A3S3MJM9"/>
<dbReference type="Pfam" id="PF05495">
    <property type="entry name" value="zf-CHY"/>
    <property type="match status" value="1"/>
</dbReference>
<dbReference type="PROSITE" id="PS51270">
    <property type="entry name" value="ZF_CTCHY"/>
    <property type="match status" value="1"/>
</dbReference>
<evidence type="ECO:0000313" key="7">
    <source>
        <dbReference type="EMBL" id="RWR77639.1"/>
    </source>
</evidence>
<dbReference type="OrthoDB" id="411372at2759"/>
<dbReference type="InterPro" id="IPR013083">
    <property type="entry name" value="Znf_RING/FYVE/PHD"/>
</dbReference>
<dbReference type="CDD" id="cd12108">
    <property type="entry name" value="Hr-like"/>
    <property type="match status" value="2"/>
</dbReference>
<dbReference type="SUPFAM" id="SSF161245">
    <property type="entry name" value="Zinc hairpin stack"/>
    <property type="match status" value="1"/>
</dbReference>
<protein>
    <submittedName>
        <fullName evidence="7">Zinc finger protein</fullName>
    </submittedName>
</protein>